<keyword evidence="5 6" id="KW-0472">Membrane</keyword>
<dbReference type="PANTHER" id="PTHR48017">
    <property type="entry name" value="OS05G0424000 PROTEIN-RELATED"/>
    <property type="match status" value="1"/>
</dbReference>
<feature type="domain" description="Amino acid transporter transmembrane" evidence="7">
    <location>
        <begin position="3"/>
        <end position="138"/>
    </location>
</feature>
<proteinExistence type="predicted"/>
<dbReference type="InterPro" id="IPR013057">
    <property type="entry name" value="AA_transpt_TM"/>
</dbReference>
<evidence type="ECO:0000256" key="2">
    <source>
        <dbReference type="ARBA" id="ARBA00022448"/>
    </source>
</evidence>
<keyword evidence="4 6" id="KW-1133">Transmembrane helix</keyword>
<evidence type="ECO:0000259" key="7">
    <source>
        <dbReference type="Pfam" id="PF01490"/>
    </source>
</evidence>
<dbReference type="Pfam" id="PF01490">
    <property type="entry name" value="Aa_trans"/>
    <property type="match status" value="1"/>
</dbReference>
<reference evidence="8" key="1">
    <citation type="submission" date="2017-02" db="UniProtKB">
        <authorList>
            <consortium name="WormBaseParasite"/>
        </authorList>
    </citation>
    <scope>IDENTIFICATION</scope>
</reference>
<accession>A0A0M3JGS1</accession>
<sequence>LVAYFCVYFTQFGTTVVYILLAARIIRDFIAEFGTDIHLCYMLIIVSVCVLPVTYLKSPADFWFIIVIAMACTIGAVILIIVSLGIDLHGCKKHVAYPPITFLDALLSLGTFLFAFNGHHVFPSIQHDMYNTRDFTKSVYLGF</sequence>
<evidence type="ECO:0000256" key="6">
    <source>
        <dbReference type="SAM" id="Phobius"/>
    </source>
</evidence>
<evidence type="ECO:0000313" key="8">
    <source>
        <dbReference type="WBParaSite" id="ASIM_0000682701-mRNA-1"/>
    </source>
</evidence>
<feature type="transmembrane region" description="Helical" evidence="6">
    <location>
        <begin position="62"/>
        <end position="84"/>
    </location>
</feature>
<protein>
    <submittedName>
        <fullName evidence="8">Aa_trans domain-containing protein</fullName>
    </submittedName>
</protein>
<keyword evidence="3 6" id="KW-0812">Transmembrane</keyword>
<dbReference type="GO" id="GO:0016020">
    <property type="term" value="C:membrane"/>
    <property type="evidence" value="ECO:0007669"/>
    <property type="project" value="UniProtKB-SubCell"/>
</dbReference>
<evidence type="ECO:0000256" key="5">
    <source>
        <dbReference type="ARBA" id="ARBA00023136"/>
    </source>
</evidence>
<comment type="subcellular location">
    <subcellularLocation>
        <location evidence="1">Membrane</location>
    </subcellularLocation>
</comment>
<feature type="transmembrane region" description="Helical" evidence="6">
    <location>
        <begin position="96"/>
        <end position="116"/>
    </location>
</feature>
<organism evidence="8">
    <name type="scientific">Anisakis simplex</name>
    <name type="common">Herring worm</name>
    <dbReference type="NCBI Taxonomy" id="6269"/>
    <lineage>
        <taxon>Eukaryota</taxon>
        <taxon>Metazoa</taxon>
        <taxon>Ecdysozoa</taxon>
        <taxon>Nematoda</taxon>
        <taxon>Chromadorea</taxon>
        <taxon>Rhabditida</taxon>
        <taxon>Spirurina</taxon>
        <taxon>Ascaridomorpha</taxon>
        <taxon>Ascaridoidea</taxon>
        <taxon>Anisakidae</taxon>
        <taxon>Anisakis</taxon>
        <taxon>Anisakis simplex complex</taxon>
    </lineage>
</organism>
<dbReference type="WBParaSite" id="ASIM_0000682701-mRNA-1">
    <property type="protein sequence ID" value="ASIM_0000682701-mRNA-1"/>
    <property type="gene ID" value="ASIM_0000682701"/>
</dbReference>
<feature type="transmembrane region" description="Helical" evidence="6">
    <location>
        <begin position="6"/>
        <end position="26"/>
    </location>
</feature>
<evidence type="ECO:0000256" key="3">
    <source>
        <dbReference type="ARBA" id="ARBA00022692"/>
    </source>
</evidence>
<dbReference type="AlphaFoldDB" id="A0A0M3JGS1"/>
<evidence type="ECO:0000256" key="1">
    <source>
        <dbReference type="ARBA" id="ARBA00004370"/>
    </source>
</evidence>
<name>A0A0M3JGS1_ANISI</name>
<evidence type="ECO:0000256" key="4">
    <source>
        <dbReference type="ARBA" id="ARBA00022989"/>
    </source>
</evidence>
<feature type="transmembrane region" description="Helical" evidence="6">
    <location>
        <begin position="38"/>
        <end position="56"/>
    </location>
</feature>
<keyword evidence="2" id="KW-0813">Transport</keyword>